<evidence type="ECO:0000313" key="15">
    <source>
        <dbReference type="EMBL" id="CAH0713429.1"/>
    </source>
</evidence>
<dbReference type="AlphaFoldDB" id="A0A8J9Y0U6"/>
<feature type="region of interest" description="Disordered" evidence="11">
    <location>
        <begin position="511"/>
        <end position="565"/>
    </location>
</feature>
<dbReference type="InterPro" id="IPR050079">
    <property type="entry name" value="DEAD_box_RNA_helicase"/>
</dbReference>
<reference evidence="15" key="1">
    <citation type="submission" date="2021-12" db="EMBL/GenBank/DDBJ databases">
        <authorList>
            <person name="Martin H S."/>
        </authorList>
    </citation>
    <scope>NUCLEOTIDE SEQUENCE</scope>
</reference>
<dbReference type="FunFam" id="3.40.50.300:FF:000877">
    <property type="entry name" value="RNA helicase"/>
    <property type="match status" value="1"/>
</dbReference>
<dbReference type="GO" id="GO:0005829">
    <property type="term" value="C:cytosol"/>
    <property type="evidence" value="ECO:0007669"/>
    <property type="project" value="TreeGrafter"/>
</dbReference>
<gene>
    <name evidence="15" type="ORF">BINO364_LOCUS594</name>
</gene>
<dbReference type="InterPro" id="IPR025313">
    <property type="entry name" value="SPB4-like_CTE"/>
</dbReference>
<dbReference type="Pfam" id="PF00270">
    <property type="entry name" value="DEAD"/>
    <property type="match status" value="1"/>
</dbReference>
<dbReference type="InterPro" id="IPR000629">
    <property type="entry name" value="RNA-helicase_DEAD-box_CS"/>
</dbReference>
<dbReference type="GO" id="GO:0003723">
    <property type="term" value="F:RNA binding"/>
    <property type="evidence" value="ECO:0007669"/>
    <property type="project" value="UniProtKB-KW"/>
</dbReference>
<evidence type="ECO:0000256" key="1">
    <source>
        <dbReference type="ARBA" id="ARBA00012552"/>
    </source>
</evidence>
<dbReference type="EC" id="3.6.4.13" evidence="1"/>
<comment type="similarity">
    <text evidence="8">Belongs to the DEAD box helicase family. DDX55/SPB4 subfamily.</text>
</comment>
<feature type="domain" description="Helicase ATP-binding" evidence="12">
    <location>
        <begin position="25"/>
        <end position="239"/>
    </location>
</feature>
<keyword evidence="5 10" id="KW-0067">ATP-binding</keyword>
<dbReference type="Pfam" id="PF23681">
    <property type="entry name" value="CTT_SPB4"/>
    <property type="match status" value="1"/>
</dbReference>
<dbReference type="OrthoDB" id="7396459at2759"/>
<dbReference type="PANTHER" id="PTHR47959:SF1">
    <property type="entry name" value="ATP-DEPENDENT RNA HELICASE DBPA"/>
    <property type="match status" value="1"/>
</dbReference>
<keyword evidence="3 10" id="KW-0378">Hydrolase</keyword>
<dbReference type="CDD" id="cd17960">
    <property type="entry name" value="DEADc_DDX55"/>
    <property type="match status" value="1"/>
</dbReference>
<dbReference type="InterPro" id="IPR027417">
    <property type="entry name" value="P-loop_NTPase"/>
</dbReference>
<evidence type="ECO:0000256" key="5">
    <source>
        <dbReference type="ARBA" id="ARBA00022840"/>
    </source>
</evidence>
<evidence type="ECO:0000256" key="6">
    <source>
        <dbReference type="ARBA" id="ARBA00022884"/>
    </source>
</evidence>
<protein>
    <recommendedName>
        <fullName evidence="1">RNA helicase</fullName>
        <ecNumber evidence="1">3.6.4.13</ecNumber>
    </recommendedName>
</protein>
<dbReference type="SMART" id="SM00490">
    <property type="entry name" value="HELICc"/>
    <property type="match status" value="1"/>
</dbReference>
<evidence type="ECO:0000256" key="2">
    <source>
        <dbReference type="ARBA" id="ARBA00022741"/>
    </source>
</evidence>
<feature type="domain" description="Helicase C-terminal" evidence="13">
    <location>
        <begin position="275"/>
        <end position="357"/>
    </location>
</feature>
<dbReference type="Pfam" id="PF13959">
    <property type="entry name" value="CTE_SPB4"/>
    <property type="match status" value="1"/>
</dbReference>
<evidence type="ECO:0000259" key="12">
    <source>
        <dbReference type="SMART" id="SM00487"/>
    </source>
</evidence>
<dbReference type="EMBL" id="OV170221">
    <property type="protein sequence ID" value="CAH0713429.1"/>
    <property type="molecule type" value="Genomic_DNA"/>
</dbReference>
<evidence type="ECO:0000259" key="13">
    <source>
        <dbReference type="SMART" id="SM00490"/>
    </source>
</evidence>
<dbReference type="Proteomes" id="UP000838878">
    <property type="component" value="Chromosome 1"/>
</dbReference>
<evidence type="ECO:0000256" key="9">
    <source>
        <dbReference type="ARBA" id="ARBA00047984"/>
    </source>
</evidence>
<keyword evidence="6" id="KW-0694">RNA-binding</keyword>
<evidence type="ECO:0000256" key="8">
    <source>
        <dbReference type="ARBA" id="ARBA00038002"/>
    </source>
</evidence>
<dbReference type="InterPro" id="IPR056330">
    <property type="entry name" value="CTT_SPB4"/>
</dbReference>
<dbReference type="PROSITE" id="PS00039">
    <property type="entry name" value="DEAD_ATP_HELICASE"/>
    <property type="match status" value="1"/>
</dbReference>
<dbReference type="SUPFAM" id="SSF52540">
    <property type="entry name" value="P-loop containing nucleoside triphosphate hydrolases"/>
    <property type="match status" value="2"/>
</dbReference>
<dbReference type="InterPro" id="IPR001650">
    <property type="entry name" value="Helicase_C-like"/>
</dbReference>
<evidence type="ECO:0000256" key="11">
    <source>
        <dbReference type="SAM" id="MobiDB-lite"/>
    </source>
</evidence>
<evidence type="ECO:0000313" key="16">
    <source>
        <dbReference type="Proteomes" id="UP000838878"/>
    </source>
</evidence>
<evidence type="ECO:0000259" key="14">
    <source>
        <dbReference type="SMART" id="SM01178"/>
    </source>
</evidence>
<evidence type="ECO:0000256" key="3">
    <source>
        <dbReference type="ARBA" id="ARBA00022801"/>
    </source>
</evidence>
<dbReference type="GO" id="GO:0003724">
    <property type="term" value="F:RNA helicase activity"/>
    <property type="evidence" value="ECO:0007669"/>
    <property type="project" value="UniProtKB-EC"/>
</dbReference>
<dbReference type="PANTHER" id="PTHR47959">
    <property type="entry name" value="ATP-DEPENDENT RNA HELICASE RHLE-RELATED"/>
    <property type="match status" value="1"/>
</dbReference>
<feature type="domain" description="ATP-dependent rRNA helicase SPB4-like C-terminal extension" evidence="14">
    <location>
        <begin position="404"/>
        <end position="467"/>
    </location>
</feature>
<dbReference type="InterPro" id="IPR014001">
    <property type="entry name" value="Helicase_ATP-bd"/>
</dbReference>
<dbReference type="GO" id="GO:0005524">
    <property type="term" value="F:ATP binding"/>
    <property type="evidence" value="ECO:0007669"/>
    <property type="project" value="UniProtKB-KW"/>
</dbReference>
<feature type="non-terminal residue" evidence="15">
    <location>
        <position position="599"/>
    </location>
</feature>
<comment type="catalytic activity">
    <reaction evidence="9">
        <text>ATP + H2O = ADP + phosphate + H(+)</text>
        <dbReference type="Rhea" id="RHEA:13065"/>
        <dbReference type="ChEBI" id="CHEBI:15377"/>
        <dbReference type="ChEBI" id="CHEBI:15378"/>
        <dbReference type="ChEBI" id="CHEBI:30616"/>
        <dbReference type="ChEBI" id="CHEBI:43474"/>
        <dbReference type="ChEBI" id="CHEBI:456216"/>
        <dbReference type="EC" id="3.6.4.13"/>
    </reaction>
</comment>
<dbReference type="SMART" id="SM00487">
    <property type="entry name" value="DEXDc"/>
    <property type="match status" value="1"/>
</dbReference>
<keyword evidence="16" id="KW-1185">Reference proteome</keyword>
<proteinExistence type="inferred from homology"/>
<keyword evidence="7" id="KW-0175">Coiled coil</keyword>
<sequence>MVIKVWANVTPSLSKPVLNCIDKQGFKTLTPIQAAVIPLILSCKDVVAEAVTGSGKTLAFVVPMLEMLIKREKESPLRKDFVYAVVISPTRELATQIHKVIQQFLEEPELKHITLSLLVGGRPIEVDAESMQKGAHIVVCTPGRFQDLLAERKHLNLPGRLKDLDFLVLDEADRLLDLGFTETLTTILQYLPRQRRTGLFSATQTKELQDLVRAGLRNPVLISVKEKSSISTPLALENYYVIVEPQHKFLFLLNFIRNRKILKGLFFLPTCACVDYWADVLPVFVPDLKIFSIHGKMKHKRGKILEKFRAAESTILLCTDLLARGLDIPEVEWVLQWEPPTSPAALVHRVGRTARGGAAGCSLLPLLPTEDSYVQFIKANQKVELKDWRESTDDIKISQKLKEKVLTLLHDQQKKDRAVLDKGQRAFVSHIRAYSKHECNILLQLKELPLGHIATSYGLLKLPIMPEIKEEHKKQFVGPTDKIDFNSIPYKNKQKETSRLQKLEEYKKTGMWPSKKKKKMVKTQPWEQASKNKLEKKEKRKKRKELKQKHQEVGKKGKKRKAVTQEELDELAADVALIKKLKKRKISSEQFDQAFDVDK</sequence>
<keyword evidence="4 10" id="KW-0347">Helicase</keyword>
<dbReference type="Gene3D" id="3.40.50.300">
    <property type="entry name" value="P-loop containing nucleotide triphosphate hydrolases"/>
    <property type="match status" value="2"/>
</dbReference>
<dbReference type="GO" id="GO:0016787">
    <property type="term" value="F:hydrolase activity"/>
    <property type="evidence" value="ECO:0007669"/>
    <property type="project" value="UniProtKB-KW"/>
</dbReference>
<accession>A0A8J9Y0U6</accession>
<dbReference type="InterPro" id="IPR011545">
    <property type="entry name" value="DEAD/DEAH_box_helicase_dom"/>
</dbReference>
<keyword evidence="2 10" id="KW-0547">Nucleotide-binding</keyword>
<evidence type="ECO:0000256" key="7">
    <source>
        <dbReference type="ARBA" id="ARBA00023054"/>
    </source>
</evidence>
<evidence type="ECO:0000256" key="10">
    <source>
        <dbReference type="RuleBase" id="RU000492"/>
    </source>
</evidence>
<dbReference type="Pfam" id="PF00271">
    <property type="entry name" value="Helicase_C"/>
    <property type="match status" value="1"/>
</dbReference>
<organism evidence="15 16">
    <name type="scientific">Brenthis ino</name>
    <name type="common">lesser marbled fritillary</name>
    <dbReference type="NCBI Taxonomy" id="405034"/>
    <lineage>
        <taxon>Eukaryota</taxon>
        <taxon>Metazoa</taxon>
        <taxon>Ecdysozoa</taxon>
        <taxon>Arthropoda</taxon>
        <taxon>Hexapoda</taxon>
        <taxon>Insecta</taxon>
        <taxon>Pterygota</taxon>
        <taxon>Neoptera</taxon>
        <taxon>Endopterygota</taxon>
        <taxon>Lepidoptera</taxon>
        <taxon>Glossata</taxon>
        <taxon>Ditrysia</taxon>
        <taxon>Papilionoidea</taxon>
        <taxon>Nymphalidae</taxon>
        <taxon>Heliconiinae</taxon>
        <taxon>Argynnini</taxon>
        <taxon>Brenthis</taxon>
    </lineage>
</organism>
<feature type="compositionally biased region" description="Basic residues" evidence="11">
    <location>
        <begin position="538"/>
        <end position="547"/>
    </location>
</feature>
<evidence type="ECO:0000256" key="4">
    <source>
        <dbReference type="ARBA" id="ARBA00022806"/>
    </source>
</evidence>
<name>A0A8J9Y0U6_9NEOP</name>
<dbReference type="CDD" id="cd18787">
    <property type="entry name" value="SF2_C_DEAD"/>
    <property type="match status" value="1"/>
</dbReference>
<dbReference type="SMART" id="SM01178">
    <property type="entry name" value="DUF4217"/>
    <property type="match status" value="1"/>
</dbReference>